<proteinExistence type="predicted"/>
<feature type="region of interest" description="Disordered" evidence="1">
    <location>
        <begin position="298"/>
        <end position="318"/>
    </location>
</feature>
<protein>
    <submittedName>
        <fullName evidence="2">Uncharacterized protein</fullName>
    </submittedName>
</protein>
<gene>
    <name evidence="2" type="ORF">PPROV_000501300</name>
</gene>
<feature type="region of interest" description="Disordered" evidence="1">
    <location>
        <begin position="357"/>
        <end position="385"/>
    </location>
</feature>
<dbReference type="EMBL" id="BNJQ01000012">
    <property type="protein sequence ID" value="GHP06266.1"/>
    <property type="molecule type" value="Genomic_DNA"/>
</dbReference>
<dbReference type="Proteomes" id="UP000660262">
    <property type="component" value="Unassembled WGS sequence"/>
</dbReference>
<evidence type="ECO:0000256" key="1">
    <source>
        <dbReference type="SAM" id="MobiDB-lite"/>
    </source>
</evidence>
<sequence length="385" mass="39897">MPPARSSSSATTTPIAKLPTPMARDFDLFNLGNCRTETRFGMVAAHALQAASARSRIRRLQDGDASAAASSSASPRRVAVSSSSSSAAQSHNQQQQKLQHRQQDKQQKVQLILVARAGRVALSPALADDAGFGPSGSPICGGSTLVHSAGLGGGCAGASAAVSDARQGWLTLERQGPHACRLRWRPASSTRLEVDEAVESFAVPSVEGLANGQHGAVAITLRRPFGRLVRNIFWLQEDWVPSNGRCQPPSGTRPACSHADSSTCADVSLPPAAAALADHLRWAARSPGRFGCVEFPTEKKRESKGGGKSMVPSTPSLPWGIGDGGMTSMPVSPFPRRVATTAARVVVEAARAVEAAAAAAAGGGPTLNGSGAGPAKEDDDLYELD</sequence>
<reference evidence="2" key="1">
    <citation type="submission" date="2020-10" db="EMBL/GenBank/DDBJ databases">
        <title>Unveiling of a novel bifunctional photoreceptor, Dualchrome1, isolated from a cosmopolitan green alga.</title>
        <authorList>
            <person name="Suzuki S."/>
            <person name="Kawachi M."/>
        </authorList>
    </citation>
    <scope>NUCLEOTIDE SEQUENCE</scope>
    <source>
        <strain evidence="2">NIES 2893</strain>
    </source>
</reference>
<accession>A0A830HG31</accession>
<evidence type="ECO:0000313" key="2">
    <source>
        <dbReference type="EMBL" id="GHP06266.1"/>
    </source>
</evidence>
<feature type="compositionally biased region" description="Gly residues" evidence="1">
    <location>
        <begin position="361"/>
        <end position="372"/>
    </location>
</feature>
<keyword evidence="3" id="KW-1185">Reference proteome</keyword>
<name>A0A830HG31_9CHLO</name>
<evidence type="ECO:0000313" key="3">
    <source>
        <dbReference type="Proteomes" id="UP000660262"/>
    </source>
</evidence>
<organism evidence="2 3">
    <name type="scientific">Pycnococcus provasolii</name>
    <dbReference type="NCBI Taxonomy" id="41880"/>
    <lineage>
        <taxon>Eukaryota</taxon>
        <taxon>Viridiplantae</taxon>
        <taxon>Chlorophyta</taxon>
        <taxon>Pseudoscourfieldiophyceae</taxon>
        <taxon>Pseudoscourfieldiales</taxon>
        <taxon>Pycnococcaceae</taxon>
        <taxon>Pycnococcus</taxon>
    </lineage>
</organism>
<feature type="region of interest" description="Disordered" evidence="1">
    <location>
        <begin position="62"/>
        <end position="104"/>
    </location>
</feature>
<feature type="compositionally biased region" description="Low complexity" evidence="1">
    <location>
        <begin position="63"/>
        <end position="97"/>
    </location>
</feature>
<comment type="caution">
    <text evidence="2">The sequence shown here is derived from an EMBL/GenBank/DDBJ whole genome shotgun (WGS) entry which is preliminary data.</text>
</comment>
<dbReference type="AlphaFoldDB" id="A0A830HG31"/>